<dbReference type="EMBL" id="RWJN01000717">
    <property type="protein sequence ID" value="TCD59861.1"/>
    <property type="molecule type" value="Genomic_DNA"/>
</dbReference>
<accession>A0A4R0QZU4</accession>
<organism evidence="3 4">
    <name type="scientific">Steccherinum ochraceum</name>
    <dbReference type="NCBI Taxonomy" id="92696"/>
    <lineage>
        <taxon>Eukaryota</taxon>
        <taxon>Fungi</taxon>
        <taxon>Dikarya</taxon>
        <taxon>Basidiomycota</taxon>
        <taxon>Agaricomycotina</taxon>
        <taxon>Agaricomycetes</taxon>
        <taxon>Polyporales</taxon>
        <taxon>Steccherinaceae</taxon>
        <taxon>Steccherinum</taxon>
    </lineage>
</organism>
<dbReference type="Proteomes" id="UP000292702">
    <property type="component" value="Unassembled WGS sequence"/>
</dbReference>
<dbReference type="Pfam" id="PF12937">
    <property type="entry name" value="F-box-like"/>
    <property type="match status" value="1"/>
</dbReference>
<feature type="domain" description="F-box" evidence="2">
    <location>
        <begin position="23"/>
        <end position="77"/>
    </location>
</feature>
<evidence type="ECO:0000259" key="2">
    <source>
        <dbReference type="Pfam" id="PF12937"/>
    </source>
</evidence>
<evidence type="ECO:0000256" key="1">
    <source>
        <dbReference type="SAM" id="MobiDB-lite"/>
    </source>
</evidence>
<dbReference type="OrthoDB" id="3156934at2759"/>
<proteinExistence type="predicted"/>
<keyword evidence="4" id="KW-1185">Reference proteome</keyword>
<reference evidence="3 4" key="1">
    <citation type="submission" date="2018-11" db="EMBL/GenBank/DDBJ databases">
        <title>Genome assembly of Steccherinum ochraceum LE-BIN_3174, the white-rot fungus of the Steccherinaceae family (The Residual Polyporoid clade, Polyporales, Basidiomycota).</title>
        <authorList>
            <person name="Fedorova T.V."/>
            <person name="Glazunova O.A."/>
            <person name="Landesman E.O."/>
            <person name="Moiseenko K.V."/>
            <person name="Psurtseva N.V."/>
            <person name="Savinova O.S."/>
            <person name="Shakhova N.V."/>
            <person name="Tyazhelova T.V."/>
            <person name="Vasina D.V."/>
        </authorList>
    </citation>
    <scope>NUCLEOTIDE SEQUENCE [LARGE SCALE GENOMIC DNA]</scope>
    <source>
        <strain evidence="3 4">LE-BIN_3174</strain>
    </source>
</reference>
<dbReference type="InterPro" id="IPR036047">
    <property type="entry name" value="F-box-like_dom_sf"/>
</dbReference>
<gene>
    <name evidence="3" type="ORF">EIP91_011282</name>
</gene>
<evidence type="ECO:0000313" key="4">
    <source>
        <dbReference type="Proteomes" id="UP000292702"/>
    </source>
</evidence>
<dbReference type="InterPro" id="IPR001810">
    <property type="entry name" value="F-box_dom"/>
</dbReference>
<dbReference type="AlphaFoldDB" id="A0A4R0QZU4"/>
<evidence type="ECO:0000313" key="3">
    <source>
        <dbReference type="EMBL" id="TCD59861.1"/>
    </source>
</evidence>
<comment type="caution">
    <text evidence="3">The sequence shown here is derived from an EMBL/GenBank/DDBJ whole genome shotgun (WGS) entry which is preliminary data.</text>
</comment>
<name>A0A4R0QZU4_9APHY</name>
<feature type="compositionally biased region" description="Polar residues" evidence="1">
    <location>
        <begin position="118"/>
        <end position="128"/>
    </location>
</feature>
<dbReference type="SUPFAM" id="SSF81383">
    <property type="entry name" value="F-box domain"/>
    <property type="match status" value="1"/>
</dbReference>
<protein>
    <recommendedName>
        <fullName evidence="2">F-box domain-containing protein</fullName>
    </recommendedName>
</protein>
<feature type="region of interest" description="Disordered" evidence="1">
    <location>
        <begin position="118"/>
        <end position="137"/>
    </location>
</feature>
<dbReference type="Gene3D" id="1.20.1280.50">
    <property type="match status" value="1"/>
</dbReference>
<sequence>MLPKNAEKQTEDIEQGYDTRSLIACLPNELLAHIFVLEQQSCRSSEKLVPLYQLSRVCWHWRRLVLGMPELWSTIYTRPIVSGEEYAELEYALERSQGALLHVNITDESNVHTIGSKHTNVSLQTEESGSPRKTRHSSLKLLTRHRHRVRSLSLYQDLPNIEEVLRFIPLNGPPLVVLNVTNLSLPSPHDSDGSLLIPDLSSSQLSHLVLSGFCATWLSNPFPKSLVTLQISHWQILGVTPRRRWQELFDALGCLLQLTSLELSDDTLSGNDNSPVEFPLIKSTISLPQLAVVRLEGNAFASVYFLEHLVTPPSTRLFLCFEKPFDPAIIPRLVISSASITNIEQQLGPFVLNVSPSCILVSDLHTTVPITTLPVPLTRTAPDTARLFMTMSSTDLDDADFRDPWVEVEHAVDFRLAEILQICSYPWVRSTCAVRIHNNMLTSSKDEWRGMLRSMPHLQSLWSEKMDLSRAVLPSLLAESEDVEDPDGNATPPPCNKFLVPSLNTLGLPLSAATCRGKHRPTVYQQIDEWRAMFRVRRAAGCADIRLELRVCQDDDARVPDEEVTRLREVTEVVLLREGEYGGEVPVFRL</sequence>